<proteinExistence type="predicted"/>
<evidence type="ECO:0000313" key="3">
    <source>
        <dbReference type="Proteomes" id="UP000444401"/>
    </source>
</evidence>
<dbReference type="InterPro" id="IPR036736">
    <property type="entry name" value="ACP-like_sf"/>
</dbReference>
<protein>
    <recommendedName>
        <fullName evidence="1">Carrier domain-containing protein</fullName>
    </recommendedName>
</protein>
<comment type="caution">
    <text evidence="2">The sequence shown here is derived from an EMBL/GenBank/DDBJ whole genome shotgun (WGS) entry which is preliminary data.</text>
</comment>
<dbReference type="RefSeq" id="WP_160733012.1">
    <property type="nucleotide sequence ID" value="NZ_WTYO01000002.1"/>
</dbReference>
<dbReference type="Gene3D" id="1.10.1200.10">
    <property type="entry name" value="ACP-like"/>
    <property type="match status" value="1"/>
</dbReference>
<evidence type="ECO:0000313" key="2">
    <source>
        <dbReference type="EMBL" id="MXO68373.1"/>
    </source>
</evidence>
<dbReference type="Pfam" id="PF00550">
    <property type="entry name" value="PP-binding"/>
    <property type="match status" value="1"/>
</dbReference>
<dbReference type="InterPro" id="IPR009081">
    <property type="entry name" value="PP-bd_ACP"/>
</dbReference>
<organism evidence="2 3">
    <name type="scientific">Pelagerythrobacter marinus</name>
    <dbReference type="NCBI Taxonomy" id="538382"/>
    <lineage>
        <taxon>Bacteria</taxon>
        <taxon>Pseudomonadati</taxon>
        <taxon>Pseudomonadota</taxon>
        <taxon>Alphaproteobacteria</taxon>
        <taxon>Sphingomonadales</taxon>
        <taxon>Erythrobacteraceae</taxon>
        <taxon>Pelagerythrobacter</taxon>
    </lineage>
</organism>
<gene>
    <name evidence="2" type="ORF">GRI72_05980</name>
</gene>
<feature type="domain" description="Carrier" evidence="1">
    <location>
        <begin position="1"/>
        <end position="76"/>
    </location>
</feature>
<reference evidence="2 3" key="1">
    <citation type="submission" date="2019-12" db="EMBL/GenBank/DDBJ databases">
        <title>Genomic-based taxomic classification of the family Erythrobacteraceae.</title>
        <authorList>
            <person name="Xu L."/>
        </authorList>
    </citation>
    <scope>NUCLEOTIDE SEQUENCE [LARGE SCALE GENOMIC DNA]</scope>
    <source>
        <strain evidence="2 3">H32</strain>
    </source>
</reference>
<name>A0ABW9UVA6_9SPHN</name>
<sequence>MTDISREALRADIADILEIAPADLADDANLMDAGLDSMRAMNLAAQWEERGLPLDFADLGEAQTLAEIHALAQARQGKAPA</sequence>
<dbReference type="Proteomes" id="UP000444401">
    <property type="component" value="Unassembled WGS sequence"/>
</dbReference>
<dbReference type="SUPFAM" id="SSF47336">
    <property type="entry name" value="ACP-like"/>
    <property type="match status" value="1"/>
</dbReference>
<keyword evidence="3" id="KW-1185">Reference proteome</keyword>
<dbReference type="EMBL" id="WTYO01000002">
    <property type="protein sequence ID" value="MXO68373.1"/>
    <property type="molecule type" value="Genomic_DNA"/>
</dbReference>
<dbReference type="PROSITE" id="PS50075">
    <property type="entry name" value="CARRIER"/>
    <property type="match status" value="1"/>
</dbReference>
<evidence type="ECO:0000259" key="1">
    <source>
        <dbReference type="PROSITE" id="PS50075"/>
    </source>
</evidence>
<accession>A0ABW9UVA6</accession>